<proteinExistence type="inferred from homology"/>
<dbReference type="InterPro" id="IPR002930">
    <property type="entry name" value="GCV_H"/>
</dbReference>
<accession>A0A1I1FE16</accession>
<dbReference type="NCBIfam" id="NF002270">
    <property type="entry name" value="PRK01202.1"/>
    <property type="match status" value="1"/>
</dbReference>
<dbReference type="InterPro" id="IPR011053">
    <property type="entry name" value="Single_hybrid_motif"/>
</dbReference>
<dbReference type="InterPro" id="IPR000089">
    <property type="entry name" value="Biotin_lipoyl"/>
</dbReference>
<comment type="similarity">
    <text evidence="1 3">Belongs to the GcvH family.</text>
</comment>
<evidence type="ECO:0000256" key="3">
    <source>
        <dbReference type="HAMAP-Rule" id="MF_00272"/>
    </source>
</evidence>
<protein>
    <recommendedName>
        <fullName evidence="3">Glycine cleavage system H protein</fullName>
    </recommendedName>
</protein>
<evidence type="ECO:0000313" key="7">
    <source>
        <dbReference type="Proteomes" id="UP000199046"/>
    </source>
</evidence>
<dbReference type="GO" id="GO:0019464">
    <property type="term" value="P:glycine decarboxylation via glycine cleavage system"/>
    <property type="evidence" value="ECO:0007669"/>
    <property type="project" value="UniProtKB-UniRule"/>
</dbReference>
<dbReference type="CDD" id="cd06848">
    <property type="entry name" value="GCS_H"/>
    <property type="match status" value="1"/>
</dbReference>
<dbReference type="SUPFAM" id="SSF51230">
    <property type="entry name" value="Single hybrid motif"/>
    <property type="match status" value="1"/>
</dbReference>
<keyword evidence="2 3" id="KW-0450">Lipoyl</keyword>
<evidence type="ECO:0000259" key="5">
    <source>
        <dbReference type="PROSITE" id="PS50968"/>
    </source>
</evidence>
<dbReference type="PANTHER" id="PTHR11715">
    <property type="entry name" value="GLYCINE CLEAVAGE SYSTEM H PROTEIN"/>
    <property type="match status" value="1"/>
</dbReference>
<comment type="cofactor">
    <cofactor evidence="3">
        <name>(R)-lipoate</name>
        <dbReference type="ChEBI" id="CHEBI:83088"/>
    </cofactor>
    <text evidence="3">Binds 1 lipoyl cofactor covalently.</text>
</comment>
<dbReference type="Pfam" id="PF01597">
    <property type="entry name" value="GCV_H"/>
    <property type="match status" value="1"/>
</dbReference>
<dbReference type="GO" id="GO:0009249">
    <property type="term" value="P:protein lipoylation"/>
    <property type="evidence" value="ECO:0007669"/>
    <property type="project" value="TreeGrafter"/>
</dbReference>
<dbReference type="OrthoDB" id="9796712at2"/>
<comment type="subunit">
    <text evidence="3">The glycine cleavage system is composed of four proteins: P, T, L and H.</text>
</comment>
<dbReference type="InterPro" id="IPR003016">
    <property type="entry name" value="2-oxoA_DH_lipoyl-BS"/>
</dbReference>
<name>A0A1I1FE16_9GAMM</name>
<dbReference type="InterPro" id="IPR033753">
    <property type="entry name" value="GCV_H/Fam206"/>
</dbReference>
<dbReference type="STRING" id="402385.SAMN05421848_0089"/>
<dbReference type="GO" id="GO:0005960">
    <property type="term" value="C:glycine cleavage complex"/>
    <property type="evidence" value="ECO:0007669"/>
    <property type="project" value="InterPro"/>
</dbReference>
<organism evidence="6 7">
    <name type="scientific">Kushneria avicenniae</name>
    <dbReference type="NCBI Taxonomy" id="402385"/>
    <lineage>
        <taxon>Bacteria</taxon>
        <taxon>Pseudomonadati</taxon>
        <taxon>Pseudomonadota</taxon>
        <taxon>Gammaproteobacteria</taxon>
        <taxon>Oceanospirillales</taxon>
        <taxon>Halomonadaceae</taxon>
        <taxon>Kushneria</taxon>
    </lineage>
</organism>
<dbReference type="PROSITE" id="PS50968">
    <property type="entry name" value="BIOTINYL_LIPOYL"/>
    <property type="match status" value="1"/>
</dbReference>
<dbReference type="PANTHER" id="PTHR11715:SF3">
    <property type="entry name" value="GLYCINE CLEAVAGE SYSTEM H PROTEIN-RELATED"/>
    <property type="match status" value="1"/>
</dbReference>
<reference evidence="7" key="1">
    <citation type="submission" date="2016-10" db="EMBL/GenBank/DDBJ databases">
        <authorList>
            <person name="Varghese N."/>
            <person name="Submissions S."/>
        </authorList>
    </citation>
    <scope>NUCLEOTIDE SEQUENCE [LARGE SCALE GENOMIC DNA]</scope>
    <source>
        <strain evidence="7">DSM 23439</strain>
    </source>
</reference>
<feature type="modified residue" description="N6-lipoyllysine" evidence="3 4">
    <location>
        <position position="65"/>
    </location>
</feature>
<dbReference type="InterPro" id="IPR017453">
    <property type="entry name" value="GCV_H_sub"/>
</dbReference>
<evidence type="ECO:0000256" key="1">
    <source>
        <dbReference type="ARBA" id="ARBA00009249"/>
    </source>
</evidence>
<gene>
    <name evidence="3" type="primary">gcvH</name>
    <name evidence="6" type="ORF">SAMN05421848_0089</name>
</gene>
<evidence type="ECO:0000256" key="4">
    <source>
        <dbReference type="PIRSR" id="PIRSR617453-50"/>
    </source>
</evidence>
<evidence type="ECO:0000313" key="6">
    <source>
        <dbReference type="EMBL" id="SFB97524.1"/>
    </source>
</evidence>
<comment type="function">
    <text evidence="3">The glycine cleavage system catalyzes the degradation of glycine. The H protein shuttles the methylamine group of glycine from the P protein to the T protein.</text>
</comment>
<dbReference type="RefSeq" id="WP_090129734.1">
    <property type="nucleotide sequence ID" value="NZ_FOLY01000001.1"/>
</dbReference>
<dbReference type="Proteomes" id="UP000199046">
    <property type="component" value="Unassembled WGS sequence"/>
</dbReference>
<evidence type="ECO:0000256" key="2">
    <source>
        <dbReference type="ARBA" id="ARBA00022823"/>
    </source>
</evidence>
<dbReference type="Gene3D" id="2.40.50.100">
    <property type="match status" value="1"/>
</dbReference>
<dbReference type="PROSITE" id="PS00189">
    <property type="entry name" value="LIPOYL"/>
    <property type="match status" value="1"/>
</dbReference>
<keyword evidence="7" id="KW-1185">Reference proteome</keyword>
<dbReference type="EMBL" id="FOLY01000001">
    <property type="protein sequence ID" value="SFB97524.1"/>
    <property type="molecule type" value="Genomic_DNA"/>
</dbReference>
<dbReference type="AlphaFoldDB" id="A0A1I1FE16"/>
<sequence length="132" mass="14286">MSQIPSNLRYSDSHEWVQDNGDGTVTIGITDHAQQALGDVVFVELPEVGSTITTGEEFGVVESVKAASDLYAPLSGEVLGVNTLLEDAPESLNESPYDDAWLIKIRLAEPDELESLMDADGYTELVANEEND</sequence>
<dbReference type="NCBIfam" id="TIGR00527">
    <property type="entry name" value="gcvH"/>
    <property type="match status" value="1"/>
</dbReference>
<dbReference type="GO" id="GO:0005829">
    <property type="term" value="C:cytosol"/>
    <property type="evidence" value="ECO:0007669"/>
    <property type="project" value="TreeGrafter"/>
</dbReference>
<feature type="domain" description="Lipoyl-binding" evidence="5">
    <location>
        <begin position="24"/>
        <end position="106"/>
    </location>
</feature>
<dbReference type="HAMAP" id="MF_00272">
    <property type="entry name" value="GcvH"/>
    <property type="match status" value="1"/>
</dbReference>